<evidence type="ECO:0000313" key="2">
    <source>
        <dbReference type="EMBL" id="MBM7853279.1"/>
    </source>
</evidence>
<reference evidence="1" key="3">
    <citation type="submission" date="2023-01" db="EMBL/GenBank/DDBJ databases">
        <authorList>
            <person name="Sun Q."/>
            <person name="Evtushenko L."/>
        </authorList>
    </citation>
    <scope>NUCLEOTIDE SEQUENCE</scope>
    <source>
        <strain evidence="1">VKM B-1606</strain>
    </source>
</reference>
<dbReference type="Proteomes" id="UP000758856">
    <property type="component" value="Unassembled WGS sequence"/>
</dbReference>
<dbReference type="InterPro" id="IPR025355">
    <property type="entry name" value="DUF4259"/>
</dbReference>
<name>A0A9W6MT72_9HYPH</name>
<reference evidence="2 3" key="2">
    <citation type="submission" date="2021-01" db="EMBL/GenBank/DDBJ databases">
        <title>Genomic Encyclopedia of Type Strains, Phase IV (KMG-IV): sequencing the most valuable type-strain genomes for metagenomic binning, comparative biology and taxonomic classification.</title>
        <authorList>
            <person name="Goeker M."/>
        </authorList>
    </citation>
    <scope>NUCLEOTIDE SEQUENCE [LARGE SCALE GENOMIC DNA]</scope>
    <source>
        <strain evidence="2 3">DSM 6130</strain>
    </source>
</reference>
<evidence type="ECO:0008006" key="5">
    <source>
        <dbReference type="Google" id="ProtNLM"/>
    </source>
</evidence>
<dbReference type="Pfam" id="PF14078">
    <property type="entry name" value="DUF4259"/>
    <property type="match status" value="1"/>
</dbReference>
<organism evidence="1 4">
    <name type="scientific">Methylopila capsulata</name>
    <dbReference type="NCBI Taxonomy" id="61654"/>
    <lineage>
        <taxon>Bacteria</taxon>
        <taxon>Pseudomonadati</taxon>
        <taxon>Pseudomonadota</taxon>
        <taxon>Alphaproteobacteria</taxon>
        <taxon>Hyphomicrobiales</taxon>
        <taxon>Methylopilaceae</taxon>
        <taxon>Methylopila</taxon>
    </lineage>
</organism>
<dbReference type="AlphaFoldDB" id="A0A9W6MT72"/>
<evidence type="ECO:0000313" key="1">
    <source>
        <dbReference type="EMBL" id="GLK57505.1"/>
    </source>
</evidence>
<sequence length="149" mass="16251">MFVNAAADSSLVVLESMVSGASGLMGTWDLGHLANDEAAELQAEFEADRDARIFLAAFAAATLPTEVYLERPEAQRAVAAAHLLAESHRLGAGIRGPAGEDLCRPAIHALRRIRQDQSELQELWDESPSDGPQWRAGMDRLIHDLQHQN</sequence>
<comment type="caution">
    <text evidence="1">The sequence shown here is derived from an EMBL/GenBank/DDBJ whole genome shotgun (WGS) entry which is preliminary data.</text>
</comment>
<dbReference type="EMBL" id="JAFBCY010000004">
    <property type="protein sequence ID" value="MBM7853279.1"/>
    <property type="molecule type" value="Genomic_DNA"/>
</dbReference>
<accession>A0A9W6MT72</accession>
<protein>
    <recommendedName>
        <fullName evidence="5">DUF4259 domain-containing protein</fullName>
    </recommendedName>
</protein>
<dbReference type="Proteomes" id="UP001143400">
    <property type="component" value="Unassembled WGS sequence"/>
</dbReference>
<evidence type="ECO:0000313" key="3">
    <source>
        <dbReference type="Proteomes" id="UP000758856"/>
    </source>
</evidence>
<dbReference type="RefSeq" id="WP_204951732.1">
    <property type="nucleotide sequence ID" value="NZ_BSFF01000010.1"/>
</dbReference>
<evidence type="ECO:0000313" key="4">
    <source>
        <dbReference type="Proteomes" id="UP001143400"/>
    </source>
</evidence>
<dbReference type="EMBL" id="BSFF01000010">
    <property type="protein sequence ID" value="GLK57505.1"/>
    <property type="molecule type" value="Genomic_DNA"/>
</dbReference>
<gene>
    <name evidence="1" type="ORF">GCM10008170_35250</name>
    <name evidence="2" type="ORF">JOD31_003530</name>
</gene>
<keyword evidence="3" id="KW-1185">Reference proteome</keyword>
<proteinExistence type="predicted"/>
<reference evidence="1" key="1">
    <citation type="journal article" date="2014" name="Int. J. Syst. Evol. Microbiol.">
        <title>Complete genome sequence of Corynebacterium casei LMG S-19264T (=DSM 44701T), isolated from a smear-ripened cheese.</title>
        <authorList>
            <consortium name="US DOE Joint Genome Institute (JGI-PGF)"/>
            <person name="Walter F."/>
            <person name="Albersmeier A."/>
            <person name="Kalinowski J."/>
            <person name="Ruckert C."/>
        </authorList>
    </citation>
    <scope>NUCLEOTIDE SEQUENCE</scope>
    <source>
        <strain evidence="1">VKM B-1606</strain>
    </source>
</reference>